<dbReference type="PANTHER" id="PTHR13789">
    <property type="entry name" value="MONOOXYGENASE"/>
    <property type="match status" value="1"/>
</dbReference>
<protein>
    <submittedName>
        <fullName evidence="4">FAD-dependent oxidoreductase</fullName>
    </submittedName>
</protein>
<dbReference type="Proteomes" id="UP001596512">
    <property type="component" value="Unassembled WGS sequence"/>
</dbReference>
<dbReference type="Pfam" id="PF01494">
    <property type="entry name" value="FAD_binding_3"/>
    <property type="match status" value="1"/>
</dbReference>
<keyword evidence="2" id="KW-0503">Monooxygenase</keyword>
<dbReference type="InterPro" id="IPR002938">
    <property type="entry name" value="FAD-bd"/>
</dbReference>
<gene>
    <name evidence="4" type="ORF">ACFQV2_37015</name>
</gene>
<proteinExistence type="predicted"/>
<reference evidence="5" key="1">
    <citation type="journal article" date="2019" name="Int. J. Syst. Evol. Microbiol.">
        <title>The Global Catalogue of Microorganisms (GCM) 10K type strain sequencing project: providing services to taxonomists for standard genome sequencing and annotation.</title>
        <authorList>
            <consortium name="The Broad Institute Genomics Platform"/>
            <consortium name="The Broad Institute Genome Sequencing Center for Infectious Disease"/>
            <person name="Wu L."/>
            <person name="Ma J."/>
        </authorList>
    </citation>
    <scope>NUCLEOTIDE SEQUENCE [LARGE SCALE GENOMIC DNA]</scope>
    <source>
        <strain evidence="5">JCM 17695</strain>
    </source>
</reference>
<dbReference type="InterPro" id="IPR050493">
    <property type="entry name" value="FAD-dep_Monooxygenase_BioMet"/>
</dbReference>
<dbReference type="PANTHER" id="PTHR13789:SF309">
    <property type="entry name" value="PUTATIVE (AFU_ORTHOLOGUE AFUA_6G14510)-RELATED"/>
    <property type="match status" value="1"/>
</dbReference>
<dbReference type="InterPro" id="IPR036188">
    <property type="entry name" value="FAD/NAD-bd_sf"/>
</dbReference>
<organism evidence="4 5">
    <name type="scientific">Actinokineospora soli</name>
    <dbReference type="NCBI Taxonomy" id="1048753"/>
    <lineage>
        <taxon>Bacteria</taxon>
        <taxon>Bacillati</taxon>
        <taxon>Actinomycetota</taxon>
        <taxon>Actinomycetes</taxon>
        <taxon>Pseudonocardiales</taxon>
        <taxon>Pseudonocardiaceae</taxon>
        <taxon>Actinokineospora</taxon>
    </lineage>
</organism>
<keyword evidence="1" id="KW-0560">Oxidoreductase</keyword>
<name>A0ABW2TXV9_9PSEU</name>
<comment type="caution">
    <text evidence="4">The sequence shown here is derived from an EMBL/GenBank/DDBJ whole genome shotgun (WGS) entry which is preliminary data.</text>
</comment>
<sequence>MAEQVDAAGFRTPRMHITLGARELARFPMTSPTPGTPTTVTLSRAALYRVLREEVDRQGIAVEYGKRLVDAAQDANGVTATFADGTEERGDLLVGADGLRSTVRRIIDPQAPAPRYVPLLNTGGYARGVTVPGEPGTVYMGYGKRAFFAHLPHPNGDVWWFANIPHKTEPTRADLAAMTDWRERLRALYADDDLPARDLVDATDDIVAPYPTYDFPKVPTWHDRRMVIIGDAAHATSPTAGQGASMAVEDAVVLAACLREDPATAFAAFEARRRARVEKVVRMGKRNGNSKAPGVFGRLMLPVVIKMLPVQDMTWLLDHRV</sequence>
<feature type="domain" description="FAD-binding" evidence="3">
    <location>
        <begin position="37"/>
        <end position="282"/>
    </location>
</feature>
<evidence type="ECO:0000259" key="3">
    <source>
        <dbReference type="Pfam" id="PF01494"/>
    </source>
</evidence>
<dbReference type="Gene3D" id="3.50.50.60">
    <property type="entry name" value="FAD/NAD(P)-binding domain"/>
    <property type="match status" value="1"/>
</dbReference>
<evidence type="ECO:0000256" key="2">
    <source>
        <dbReference type="ARBA" id="ARBA00023033"/>
    </source>
</evidence>
<dbReference type="PRINTS" id="PR00420">
    <property type="entry name" value="RNGMNOXGNASE"/>
</dbReference>
<evidence type="ECO:0000313" key="4">
    <source>
        <dbReference type="EMBL" id="MFC7618161.1"/>
    </source>
</evidence>
<dbReference type="SUPFAM" id="SSF51905">
    <property type="entry name" value="FAD/NAD(P)-binding domain"/>
    <property type="match status" value="1"/>
</dbReference>
<accession>A0ABW2TXV9</accession>
<keyword evidence="5" id="KW-1185">Reference proteome</keyword>
<evidence type="ECO:0000256" key="1">
    <source>
        <dbReference type="ARBA" id="ARBA00023002"/>
    </source>
</evidence>
<evidence type="ECO:0000313" key="5">
    <source>
        <dbReference type="Proteomes" id="UP001596512"/>
    </source>
</evidence>
<dbReference type="EMBL" id="JBHTEY010000004">
    <property type="protein sequence ID" value="MFC7618161.1"/>
    <property type="molecule type" value="Genomic_DNA"/>
</dbReference>